<dbReference type="RefSeq" id="WP_108594239.1">
    <property type="nucleotide sequence ID" value="NZ_CP028913.1"/>
</dbReference>
<dbReference type="Pfam" id="PF11706">
    <property type="entry name" value="zf-CGNR"/>
    <property type="match status" value="1"/>
</dbReference>
<evidence type="ECO:0000313" key="3">
    <source>
        <dbReference type="Proteomes" id="UP000244729"/>
    </source>
</evidence>
<dbReference type="InterPro" id="IPR023286">
    <property type="entry name" value="ABATE_dom_sf"/>
</dbReference>
<dbReference type="InterPro" id="IPR010852">
    <property type="entry name" value="ABATE"/>
</dbReference>
<dbReference type="PANTHER" id="PTHR35525:SF3">
    <property type="entry name" value="BLL6575 PROTEIN"/>
    <property type="match status" value="1"/>
</dbReference>
<dbReference type="InterPro" id="IPR021005">
    <property type="entry name" value="Znf_CGNR"/>
</dbReference>
<dbReference type="Proteomes" id="UP000244729">
    <property type="component" value="Chromosome"/>
</dbReference>
<dbReference type="Gene3D" id="1.10.3300.10">
    <property type="entry name" value="Jann2411-like domain"/>
    <property type="match status" value="1"/>
</dbReference>
<dbReference type="SUPFAM" id="SSF160904">
    <property type="entry name" value="Jann2411-like"/>
    <property type="match status" value="1"/>
</dbReference>
<dbReference type="KEGG" id="agm:DCE93_00945"/>
<evidence type="ECO:0000259" key="1">
    <source>
        <dbReference type="Pfam" id="PF11706"/>
    </source>
</evidence>
<dbReference type="OrthoDB" id="123307at2"/>
<evidence type="ECO:0000313" key="2">
    <source>
        <dbReference type="EMBL" id="AWB94413.1"/>
    </source>
</evidence>
<dbReference type="AlphaFoldDB" id="A0A2S0WST8"/>
<reference evidence="2 3" key="1">
    <citation type="submission" date="2018-04" db="EMBL/GenBank/DDBJ databases">
        <authorList>
            <person name="Li J."/>
        </authorList>
    </citation>
    <scope>NUCLEOTIDE SEQUENCE [LARGE SCALE GENOMIC DNA]</scope>
    <source>
        <strain evidence="3">30A</strain>
    </source>
</reference>
<dbReference type="Pfam" id="PF07336">
    <property type="entry name" value="ABATE"/>
    <property type="match status" value="1"/>
</dbReference>
<sequence length="166" mass="18040">MSTSLLLDLVNSRLVLGPEVSDELGDDAEAAAWLREHGLDGSPAEVADARAVRNALVPFLRGETDAAALEAWAGAMRKRARLHADGLDWVDDIDGDRAVGARVIEEWAALQGEQGSRIRPCAAEDCQHFLIDESRANARKWHSMETCGNRAKARRHYARSKVGGVG</sequence>
<dbReference type="EMBL" id="CP028913">
    <property type="protein sequence ID" value="AWB94413.1"/>
    <property type="molecule type" value="Genomic_DNA"/>
</dbReference>
<name>A0A2S0WST8_9MICO</name>
<gene>
    <name evidence="2" type="ORF">DCE93_00945</name>
</gene>
<accession>A0A2S0WST8</accession>
<dbReference type="PANTHER" id="PTHR35525">
    <property type="entry name" value="BLL6575 PROTEIN"/>
    <property type="match status" value="1"/>
</dbReference>
<organism evidence="2 3">
    <name type="scientific">Agromyces badenianii</name>
    <dbReference type="NCBI Taxonomy" id="2080742"/>
    <lineage>
        <taxon>Bacteria</taxon>
        <taxon>Bacillati</taxon>
        <taxon>Actinomycetota</taxon>
        <taxon>Actinomycetes</taxon>
        <taxon>Micrococcales</taxon>
        <taxon>Microbacteriaceae</taxon>
        <taxon>Agromyces</taxon>
    </lineage>
</organism>
<protein>
    <recommendedName>
        <fullName evidence="1">Zinc finger CGNR domain-containing protein</fullName>
    </recommendedName>
</protein>
<proteinExistence type="predicted"/>
<keyword evidence="3" id="KW-1185">Reference proteome</keyword>
<feature type="domain" description="Zinc finger CGNR" evidence="1">
    <location>
        <begin position="117"/>
        <end position="159"/>
    </location>
</feature>